<accession>A0A133NAJ9</accession>
<dbReference type="AlphaFoldDB" id="A0A133NAJ9"/>
<dbReference type="InterPro" id="IPR050090">
    <property type="entry name" value="Tyrosine_recombinase_XerCD"/>
</dbReference>
<feature type="domain" description="Tyr recombinase" evidence="2">
    <location>
        <begin position="18"/>
        <end position="210"/>
    </location>
</feature>
<dbReference type="Proteomes" id="UP000070646">
    <property type="component" value="Unassembled WGS sequence"/>
</dbReference>
<comment type="caution">
    <text evidence="3">The sequence shown here is derived from an EMBL/GenBank/DDBJ whole genome shotgun (WGS) entry which is preliminary data.</text>
</comment>
<dbReference type="InterPro" id="IPR013762">
    <property type="entry name" value="Integrase-like_cat_sf"/>
</dbReference>
<dbReference type="EMBL" id="LRPU01000038">
    <property type="protein sequence ID" value="KXA13315.1"/>
    <property type="molecule type" value="Genomic_DNA"/>
</dbReference>
<dbReference type="PROSITE" id="PS51898">
    <property type="entry name" value="TYR_RECOMBINASE"/>
    <property type="match status" value="1"/>
</dbReference>
<evidence type="ECO:0000313" key="3">
    <source>
        <dbReference type="EMBL" id="KXA13315.1"/>
    </source>
</evidence>
<dbReference type="PANTHER" id="PTHR30349:SF82">
    <property type="entry name" value="INTEGRASE_RECOMBINASE YOEC-RELATED"/>
    <property type="match status" value="1"/>
</dbReference>
<proteinExistence type="predicted"/>
<keyword evidence="1" id="KW-0233">DNA recombination</keyword>
<evidence type="ECO:0000313" key="4">
    <source>
        <dbReference type="Proteomes" id="UP000070646"/>
    </source>
</evidence>
<dbReference type="Gene3D" id="1.10.443.10">
    <property type="entry name" value="Intergrase catalytic core"/>
    <property type="match status" value="1"/>
</dbReference>
<dbReference type="InterPro" id="IPR011010">
    <property type="entry name" value="DNA_brk_join_enz"/>
</dbReference>
<evidence type="ECO:0000259" key="2">
    <source>
        <dbReference type="PROSITE" id="PS51898"/>
    </source>
</evidence>
<organism evidence="3 4">
    <name type="scientific">Clostridium perfringens</name>
    <dbReference type="NCBI Taxonomy" id="1502"/>
    <lineage>
        <taxon>Bacteria</taxon>
        <taxon>Bacillati</taxon>
        <taxon>Bacillota</taxon>
        <taxon>Clostridia</taxon>
        <taxon>Eubacteriales</taxon>
        <taxon>Clostridiaceae</taxon>
        <taxon>Clostridium</taxon>
    </lineage>
</organism>
<dbReference type="GO" id="GO:0003677">
    <property type="term" value="F:DNA binding"/>
    <property type="evidence" value="ECO:0007669"/>
    <property type="project" value="InterPro"/>
</dbReference>
<dbReference type="Pfam" id="PF00589">
    <property type="entry name" value="Phage_integrase"/>
    <property type="match status" value="1"/>
</dbReference>
<gene>
    <name evidence="3" type="ORF">HMPREF3222_00905</name>
</gene>
<evidence type="ECO:0000256" key="1">
    <source>
        <dbReference type="ARBA" id="ARBA00023172"/>
    </source>
</evidence>
<dbReference type="InterPro" id="IPR002104">
    <property type="entry name" value="Integrase_catalytic"/>
</dbReference>
<reference evidence="3 4" key="1">
    <citation type="submission" date="2016-01" db="EMBL/GenBank/DDBJ databases">
        <authorList>
            <person name="Oliw E.H."/>
        </authorList>
    </citation>
    <scope>NUCLEOTIDE SEQUENCE [LARGE SCALE GENOMIC DNA]</scope>
    <source>
        <strain evidence="3 4">MJR7757A</strain>
    </source>
</reference>
<name>A0A133NAJ9_CLOPF</name>
<sequence>MLLIVLFYLQKGGEGMGQTTKPITEKKKLEKMSHYLKCNHPTAYIYFILATKTGYRASDLIDLTVADVKEAIKKREFSIIEKKTDSTRANDKPRVVKIGDNTISILQQYIKNKNDWEYIFPSPIGRKHLSIRRMGVIINNAAKECDINHCVANHGLRKTYGYMTYQNIFKNKNDAMYALLSVQDDFGHSTPEITKRYIGLYDEERKGTTDYLDTLF</sequence>
<dbReference type="GO" id="GO:0006310">
    <property type="term" value="P:DNA recombination"/>
    <property type="evidence" value="ECO:0007669"/>
    <property type="project" value="UniProtKB-KW"/>
</dbReference>
<protein>
    <submittedName>
        <fullName evidence="3">Site-specific recombinase, phage integrase family</fullName>
    </submittedName>
</protein>
<dbReference type="PATRIC" id="fig|1502.174.peg.916"/>
<dbReference type="GO" id="GO:0015074">
    <property type="term" value="P:DNA integration"/>
    <property type="evidence" value="ECO:0007669"/>
    <property type="project" value="InterPro"/>
</dbReference>
<dbReference type="PANTHER" id="PTHR30349">
    <property type="entry name" value="PHAGE INTEGRASE-RELATED"/>
    <property type="match status" value="1"/>
</dbReference>
<dbReference type="SUPFAM" id="SSF56349">
    <property type="entry name" value="DNA breaking-rejoining enzymes"/>
    <property type="match status" value="1"/>
</dbReference>